<evidence type="ECO:0000313" key="3">
    <source>
        <dbReference type="EMBL" id="MBB3905710.1"/>
    </source>
</evidence>
<evidence type="ECO:0000313" key="5">
    <source>
        <dbReference type="Proteomes" id="UP001156881"/>
    </source>
</evidence>
<accession>A0A7W6ALM3</accession>
<dbReference type="Proteomes" id="UP001156881">
    <property type="component" value="Unassembled WGS sequence"/>
</dbReference>
<evidence type="ECO:0000313" key="2">
    <source>
        <dbReference type="EMBL" id="GLS47080.1"/>
    </source>
</evidence>
<dbReference type="EMBL" id="JACIDN010000022">
    <property type="protein sequence ID" value="MBB3905710.1"/>
    <property type="molecule type" value="Genomic_DNA"/>
</dbReference>
<gene>
    <name evidence="2" type="ORF">GCM10007884_50820</name>
    <name evidence="3" type="ORF">GGR33_005252</name>
</gene>
<comment type="caution">
    <text evidence="3">The sequence shown here is derived from an EMBL/GenBank/DDBJ whole genome shotgun (WGS) entry which is preliminary data.</text>
</comment>
<reference evidence="2" key="4">
    <citation type="submission" date="2023-01" db="EMBL/GenBank/DDBJ databases">
        <title>Draft genome sequence of Methylobacterium brachythecii strain NBRC 107710.</title>
        <authorList>
            <person name="Sun Q."/>
            <person name="Mori K."/>
        </authorList>
    </citation>
    <scope>NUCLEOTIDE SEQUENCE</scope>
    <source>
        <strain evidence="2">NBRC 107710</strain>
    </source>
</reference>
<reference evidence="2" key="1">
    <citation type="journal article" date="2014" name="Int. J. Syst. Evol. Microbiol.">
        <title>Complete genome of a new Firmicutes species belonging to the dominant human colonic microbiota ('Ruminococcus bicirculans') reveals two chromosomes and a selective capacity to utilize plant glucans.</title>
        <authorList>
            <consortium name="NISC Comparative Sequencing Program"/>
            <person name="Wegmann U."/>
            <person name="Louis P."/>
            <person name="Goesmann A."/>
            <person name="Henrissat B."/>
            <person name="Duncan S.H."/>
            <person name="Flint H.J."/>
        </authorList>
    </citation>
    <scope>NUCLEOTIDE SEQUENCE</scope>
    <source>
        <strain evidence="2">NBRC 107710</strain>
    </source>
</reference>
<organism evidence="3 4">
    <name type="scientific">Methylobacterium brachythecii</name>
    <dbReference type="NCBI Taxonomy" id="1176177"/>
    <lineage>
        <taxon>Bacteria</taxon>
        <taxon>Pseudomonadati</taxon>
        <taxon>Pseudomonadota</taxon>
        <taxon>Alphaproteobacteria</taxon>
        <taxon>Hyphomicrobiales</taxon>
        <taxon>Methylobacteriaceae</taxon>
        <taxon>Methylobacterium</taxon>
    </lineage>
</organism>
<evidence type="ECO:0008006" key="6">
    <source>
        <dbReference type="Google" id="ProtNLM"/>
    </source>
</evidence>
<dbReference type="Proteomes" id="UP000517759">
    <property type="component" value="Unassembled WGS sequence"/>
</dbReference>
<evidence type="ECO:0000256" key="1">
    <source>
        <dbReference type="SAM" id="SignalP"/>
    </source>
</evidence>
<dbReference type="AlphaFoldDB" id="A0A7W6ALM3"/>
<dbReference type="RefSeq" id="WP_183516084.1">
    <property type="nucleotide sequence ID" value="NZ_BSPG01000079.1"/>
</dbReference>
<reference evidence="3 4" key="3">
    <citation type="submission" date="2020-08" db="EMBL/GenBank/DDBJ databases">
        <title>Genomic Encyclopedia of Type Strains, Phase IV (KMG-IV): sequencing the most valuable type-strain genomes for metagenomic binning, comparative biology and taxonomic classification.</title>
        <authorList>
            <person name="Goeker M."/>
        </authorList>
    </citation>
    <scope>NUCLEOTIDE SEQUENCE [LARGE SCALE GENOMIC DNA]</scope>
    <source>
        <strain evidence="3 4">DSM 24105</strain>
    </source>
</reference>
<dbReference type="EMBL" id="BSPG01000079">
    <property type="protein sequence ID" value="GLS47080.1"/>
    <property type="molecule type" value="Genomic_DNA"/>
</dbReference>
<evidence type="ECO:0000313" key="4">
    <source>
        <dbReference type="Proteomes" id="UP000517759"/>
    </source>
</evidence>
<protein>
    <recommendedName>
        <fullName evidence="6">Sulfur globule protein</fullName>
    </recommendedName>
</protein>
<name>A0A7W6ALM3_9HYPH</name>
<reference evidence="5" key="2">
    <citation type="journal article" date="2019" name="Int. J. Syst. Evol. Microbiol.">
        <title>The Global Catalogue of Microorganisms (GCM) 10K type strain sequencing project: providing services to taxonomists for standard genome sequencing and annotation.</title>
        <authorList>
            <consortium name="The Broad Institute Genomics Platform"/>
            <consortium name="The Broad Institute Genome Sequencing Center for Infectious Disease"/>
            <person name="Wu L."/>
            <person name="Ma J."/>
        </authorList>
    </citation>
    <scope>NUCLEOTIDE SEQUENCE [LARGE SCALE GENOMIC DNA]</scope>
    <source>
        <strain evidence="5">NBRC 107710</strain>
    </source>
</reference>
<keyword evidence="5" id="KW-1185">Reference proteome</keyword>
<keyword evidence="1" id="KW-0732">Signal</keyword>
<feature type="signal peptide" evidence="1">
    <location>
        <begin position="1"/>
        <end position="26"/>
    </location>
</feature>
<sequence length="94" mass="9665">MTRGFRVFAAVSVLALGAVVSTGASAKGFGGGHFGGGFGHGHGHFGGGHWGGHGHRGWGGGWGGVSYAPVYYGGCRVRRFVDVYGDLVVRRICD</sequence>
<proteinExistence type="predicted"/>
<feature type="chain" id="PRO_5030510287" description="Sulfur globule protein" evidence="1">
    <location>
        <begin position="27"/>
        <end position="94"/>
    </location>
</feature>